<dbReference type="Gene3D" id="1.10.1740.10">
    <property type="match status" value="1"/>
</dbReference>
<dbReference type="AlphaFoldDB" id="A0A512PGM6"/>
<evidence type="ECO:0000313" key="8">
    <source>
        <dbReference type="EMBL" id="GEP70333.1"/>
    </source>
</evidence>
<evidence type="ECO:0000256" key="4">
    <source>
        <dbReference type="ARBA" id="ARBA00023125"/>
    </source>
</evidence>
<dbReference type="SUPFAM" id="SSF88946">
    <property type="entry name" value="Sigma2 domain of RNA polymerase sigma factors"/>
    <property type="match status" value="1"/>
</dbReference>
<evidence type="ECO:0000256" key="2">
    <source>
        <dbReference type="ARBA" id="ARBA00023015"/>
    </source>
</evidence>
<dbReference type="Pfam" id="PF04542">
    <property type="entry name" value="Sigma70_r2"/>
    <property type="match status" value="1"/>
</dbReference>
<proteinExistence type="inferred from homology"/>
<sequence>MDGARRRSDDLMAEVVRERGSALGAYAYLLTGNTRDAEDLLQDALVKTFVRARSLDLTSAEGYLRRVMVTTWIDGVRRRNQWQRVRHLLTRDERDEGHAEQVAARQDVQAALDGLSRRQRACVVLRFWDDLTVHEIADRLGLADGTVKRYLSTGVARLSEVLGPIALARPDDVSFVLDGGAR</sequence>
<dbReference type="InterPro" id="IPR013324">
    <property type="entry name" value="RNA_pol_sigma_r3/r4-like"/>
</dbReference>
<dbReference type="PANTHER" id="PTHR43133:SF50">
    <property type="entry name" value="ECF RNA POLYMERASE SIGMA FACTOR SIGM"/>
    <property type="match status" value="1"/>
</dbReference>
<dbReference type="GO" id="GO:0006352">
    <property type="term" value="P:DNA-templated transcription initiation"/>
    <property type="evidence" value="ECO:0007669"/>
    <property type="project" value="InterPro"/>
</dbReference>
<dbReference type="SUPFAM" id="SSF88659">
    <property type="entry name" value="Sigma3 and sigma4 domains of RNA polymerase sigma factors"/>
    <property type="match status" value="1"/>
</dbReference>
<dbReference type="Gene3D" id="1.10.10.10">
    <property type="entry name" value="Winged helix-like DNA-binding domain superfamily/Winged helix DNA-binding domain"/>
    <property type="match status" value="1"/>
</dbReference>
<dbReference type="InterPro" id="IPR036388">
    <property type="entry name" value="WH-like_DNA-bd_sf"/>
</dbReference>
<evidence type="ECO:0000259" key="7">
    <source>
        <dbReference type="Pfam" id="PF08281"/>
    </source>
</evidence>
<name>A0A512PGM6_9CELL</name>
<reference evidence="8 9" key="1">
    <citation type="submission" date="2019-07" db="EMBL/GenBank/DDBJ databases">
        <title>Whole genome shotgun sequence of Cellulomonas soli NBRC 109434.</title>
        <authorList>
            <person name="Hosoyama A."/>
            <person name="Uohara A."/>
            <person name="Ohji S."/>
            <person name="Ichikawa N."/>
        </authorList>
    </citation>
    <scope>NUCLEOTIDE SEQUENCE [LARGE SCALE GENOMIC DNA]</scope>
    <source>
        <strain evidence="8 9">NBRC 109434</strain>
    </source>
</reference>
<dbReference type="PANTHER" id="PTHR43133">
    <property type="entry name" value="RNA POLYMERASE ECF-TYPE SIGMA FACTO"/>
    <property type="match status" value="1"/>
</dbReference>
<gene>
    <name evidence="8" type="primary">sigE</name>
    <name evidence="8" type="ORF">CSO01_30480</name>
</gene>
<dbReference type="Pfam" id="PF08281">
    <property type="entry name" value="Sigma70_r4_2"/>
    <property type="match status" value="1"/>
</dbReference>
<evidence type="ECO:0000256" key="5">
    <source>
        <dbReference type="ARBA" id="ARBA00023163"/>
    </source>
</evidence>
<keyword evidence="3" id="KW-0731">Sigma factor</keyword>
<dbReference type="EMBL" id="BKAL01000011">
    <property type="protein sequence ID" value="GEP70333.1"/>
    <property type="molecule type" value="Genomic_DNA"/>
</dbReference>
<evidence type="ECO:0000313" key="9">
    <source>
        <dbReference type="Proteomes" id="UP000321798"/>
    </source>
</evidence>
<feature type="domain" description="RNA polymerase sigma-70 region 2" evidence="6">
    <location>
        <begin position="19"/>
        <end position="80"/>
    </location>
</feature>
<dbReference type="CDD" id="cd06171">
    <property type="entry name" value="Sigma70_r4"/>
    <property type="match status" value="1"/>
</dbReference>
<dbReference type="NCBIfam" id="TIGR02937">
    <property type="entry name" value="sigma70-ECF"/>
    <property type="match status" value="1"/>
</dbReference>
<feature type="domain" description="RNA polymerase sigma factor 70 region 4 type 2" evidence="7">
    <location>
        <begin position="106"/>
        <end position="158"/>
    </location>
</feature>
<keyword evidence="2" id="KW-0805">Transcription regulation</keyword>
<dbReference type="InterPro" id="IPR039425">
    <property type="entry name" value="RNA_pol_sigma-70-like"/>
</dbReference>
<keyword evidence="4" id="KW-0238">DNA-binding</keyword>
<dbReference type="InterPro" id="IPR013325">
    <property type="entry name" value="RNA_pol_sigma_r2"/>
</dbReference>
<keyword evidence="9" id="KW-1185">Reference proteome</keyword>
<evidence type="ECO:0000259" key="6">
    <source>
        <dbReference type="Pfam" id="PF04542"/>
    </source>
</evidence>
<dbReference type="GO" id="GO:0003677">
    <property type="term" value="F:DNA binding"/>
    <property type="evidence" value="ECO:0007669"/>
    <property type="project" value="UniProtKB-KW"/>
</dbReference>
<dbReference type="InterPro" id="IPR013249">
    <property type="entry name" value="RNA_pol_sigma70_r4_t2"/>
</dbReference>
<comment type="similarity">
    <text evidence="1">Belongs to the sigma-70 factor family. ECF subfamily.</text>
</comment>
<protein>
    <submittedName>
        <fullName evidence="8">RNA polymerase sigma-E factor</fullName>
    </submittedName>
</protein>
<dbReference type="GO" id="GO:0016987">
    <property type="term" value="F:sigma factor activity"/>
    <property type="evidence" value="ECO:0007669"/>
    <property type="project" value="UniProtKB-KW"/>
</dbReference>
<dbReference type="OrthoDB" id="3688906at2"/>
<keyword evidence="5" id="KW-0804">Transcription</keyword>
<dbReference type="InterPro" id="IPR007627">
    <property type="entry name" value="RNA_pol_sigma70_r2"/>
</dbReference>
<dbReference type="Proteomes" id="UP000321798">
    <property type="component" value="Unassembled WGS sequence"/>
</dbReference>
<evidence type="ECO:0000256" key="3">
    <source>
        <dbReference type="ARBA" id="ARBA00023082"/>
    </source>
</evidence>
<comment type="caution">
    <text evidence="8">The sequence shown here is derived from an EMBL/GenBank/DDBJ whole genome shotgun (WGS) entry which is preliminary data.</text>
</comment>
<dbReference type="InterPro" id="IPR014284">
    <property type="entry name" value="RNA_pol_sigma-70_dom"/>
</dbReference>
<organism evidence="8 9">
    <name type="scientific">Cellulomonas soli</name>
    <dbReference type="NCBI Taxonomy" id="931535"/>
    <lineage>
        <taxon>Bacteria</taxon>
        <taxon>Bacillati</taxon>
        <taxon>Actinomycetota</taxon>
        <taxon>Actinomycetes</taxon>
        <taxon>Micrococcales</taxon>
        <taxon>Cellulomonadaceae</taxon>
        <taxon>Cellulomonas</taxon>
    </lineage>
</organism>
<evidence type="ECO:0000256" key="1">
    <source>
        <dbReference type="ARBA" id="ARBA00010641"/>
    </source>
</evidence>
<accession>A0A512PGM6</accession>